<sequence>MSATMTPASNDRIARRFAALKAEGRGALVTYTTAGDPDAARALEILRGLPAAGADVIEVGMPFSDPMADGPTVQAAAIRALAAGMTLKGTLDTIAAFREGDTDTPVVLMGYYNPIYIYGAEAFARDAAAAGVDGVLIVDLPPEEADEMIGALRAHGLSLIMLTTPTTDETRLDEILRYASGFLYHVSITGITGSASAENEAVDSMIRMIRSRTDLPVVVGFGIKTPEQARAFAGMADGAVVGSAIVSRIAADEDPLGFVKELANAVRGR</sequence>
<comment type="pathway">
    <text evidence="2 9">Amino-acid biosynthesis; L-tryptophan biosynthesis; L-tryptophan from chorismate: step 5/5.</text>
</comment>
<keyword evidence="4 9" id="KW-0028">Amino-acid biosynthesis</keyword>
<dbReference type="UniPathway" id="UPA00035">
    <property type="reaction ID" value="UER00044"/>
</dbReference>
<dbReference type="CDD" id="cd04724">
    <property type="entry name" value="Tryptophan_synthase_alpha"/>
    <property type="match status" value="1"/>
</dbReference>
<evidence type="ECO:0000256" key="8">
    <source>
        <dbReference type="ARBA" id="ARBA00049047"/>
    </source>
</evidence>
<comment type="similarity">
    <text evidence="9 10">Belongs to the TrpA family.</text>
</comment>
<comment type="subunit">
    <text evidence="3 9">Tetramer of two alpha and two beta chains.</text>
</comment>
<protein>
    <recommendedName>
        <fullName evidence="9">Tryptophan synthase alpha chain</fullName>
        <ecNumber evidence="9">4.2.1.20</ecNumber>
    </recommendedName>
</protein>
<reference evidence="11" key="1">
    <citation type="submission" date="2020-10" db="EMBL/GenBank/DDBJ databases">
        <title>Genome sequence of the unusual species of purple photosynthetic bacteria, Phaeovibrio sulfidiphilus DSM 23193, type strain.</title>
        <authorList>
            <person name="Kyndt J.A."/>
            <person name="Meyer T.E."/>
        </authorList>
    </citation>
    <scope>NUCLEOTIDE SEQUENCE</scope>
    <source>
        <strain evidence="11">DSM 23193</strain>
    </source>
</reference>
<dbReference type="SUPFAM" id="SSF51366">
    <property type="entry name" value="Ribulose-phoshate binding barrel"/>
    <property type="match status" value="1"/>
</dbReference>
<dbReference type="PANTHER" id="PTHR43406">
    <property type="entry name" value="TRYPTOPHAN SYNTHASE, ALPHA CHAIN"/>
    <property type="match status" value="1"/>
</dbReference>
<dbReference type="PROSITE" id="PS00167">
    <property type="entry name" value="TRP_SYNTHASE_ALPHA"/>
    <property type="match status" value="1"/>
</dbReference>
<evidence type="ECO:0000256" key="3">
    <source>
        <dbReference type="ARBA" id="ARBA00011270"/>
    </source>
</evidence>
<dbReference type="Pfam" id="PF00290">
    <property type="entry name" value="Trp_syntA"/>
    <property type="match status" value="1"/>
</dbReference>
<evidence type="ECO:0000256" key="2">
    <source>
        <dbReference type="ARBA" id="ARBA00004733"/>
    </source>
</evidence>
<feature type="active site" description="Proton acceptor" evidence="9">
    <location>
        <position position="69"/>
    </location>
</feature>
<feature type="active site" description="Proton acceptor" evidence="9">
    <location>
        <position position="58"/>
    </location>
</feature>
<name>A0A8J6YJI5_9PROT</name>
<evidence type="ECO:0000313" key="12">
    <source>
        <dbReference type="Proteomes" id="UP000631034"/>
    </source>
</evidence>
<dbReference type="GO" id="GO:0004834">
    <property type="term" value="F:tryptophan synthase activity"/>
    <property type="evidence" value="ECO:0007669"/>
    <property type="project" value="UniProtKB-UniRule"/>
</dbReference>
<gene>
    <name evidence="9" type="primary">trpA</name>
    <name evidence="11" type="ORF">IHV25_07575</name>
</gene>
<evidence type="ECO:0000313" key="11">
    <source>
        <dbReference type="EMBL" id="MBE1237506.1"/>
    </source>
</evidence>
<dbReference type="Gene3D" id="3.20.20.70">
    <property type="entry name" value="Aldolase class I"/>
    <property type="match status" value="1"/>
</dbReference>
<accession>A0A8J6YJI5</accession>
<comment type="caution">
    <text evidence="11">The sequence shown here is derived from an EMBL/GenBank/DDBJ whole genome shotgun (WGS) entry which is preliminary data.</text>
</comment>
<evidence type="ECO:0000256" key="4">
    <source>
        <dbReference type="ARBA" id="ARBA00022605"/>
    </source>
</evidence>
<keyword evidence="5 9" id="KW-0822">Tryptophan biosynthesis</keyword>
<dbReference type="InterPro" id="IPR018204">
    <property type="entry name" value="Trp_synthase_alpha_AS"/>
</dbReference>
<comment type="function">
    <text evidence="1 9">The alpha subunit is responsible for the aldol cleavage of indoleglycerol phosphate to indole and glyceraldehyde 3-phosphate.</text>
</comment>
<organism evidence="11 12">
    <name type="scientific">Phaeovibrio sulfidiphilus</name>
    <dbReference type="NCBI Taxonomy" id="1220600"/>
    <lineage>
        <taxon>Bacteria</taxon>
        <taxon>Pseudomonadati</taxon>
        <taxon>Pseudomonadota</taxon>
        <taxon>Alphaproteobacteria</taxon>
        <taxon>Rhodospirillales</taxon>
        <taxon>Rhodospirillaceae</taxon>
        <taxon>Phaeovibrio</taxon>
    </lineage>
</organism>
<evidence type="ECO:0000256" key="7">
    <source>
        <dbReference type="ARBA" id="ARBA00023239"/>
    </source>
</evidence>
<dbReference type="AlphaFoldDB" id="A0A8J6YJI5"/>
<evidence type="ECO:0000256" key="10">
    <source>
        <dbReference type="RuleBase" id="RU003662"/>
    </source>
</evidence>
<dbReference type="GO" id="GO:0005829">
    <property type="term" value="C:cytosol"/>
    <property type="evidence" value="ECO:0007669"/>
    <property type="project" value="TreeGrafter"/>
</dbReference>
<dbReference type="FunFam" id="3.20.20.70:FF:000037">
    <property type="entry name" value="Tryptophan synthase alpha chain"/>
    <property type="match status" value="1"/>
</dbReference>
<keyword evidence="12" id="KW-1185">Reference proteome</keyword>
<evidence type="ECO:0000256" key="5">
    <source>
        <dbReference type="ARBA" id="ARBA00022822"/>
    </source>
</evidence>
<dbReference type="EMBL" id="JACZHT010000005">
    <property type="protein sequence ID" value="MBE1237506.1"/>
    <property type="molecule type" value="Genomic_DNA"/>
</dbReference>
<evidence type="ECO:0000256" key="9">
    <source>
        <dbReference type="HAMAP-Rule" id="MF_00131"/>
    </source>
</evidence>
<dbReference type="InterPro" id="IPR011060">
    <property type="entry name" value="RibuloseP-bd_barrel"/>
</dbReference>
<dbReference type="Proteomes" id="UP000631034">
    <property type="component" value="Unassembled WGS sequence"/>
</dbReference>
<comment type="catalytic activity">
    <reaction evidence="8 9">
        <text>(1S,2R)-1-C-(indol-3-yl)glycerol 3-phosphate + L-serine = D-glyceraldehyde 3-phosphate + L-tryptophan + H2O</text>
        <dbReference type="Rhea" id="RHEA:10532"/>
        <dbReference type="ChEBI" id="CHEBI:15377"/>
        <dbReference type="ChEBI" id="CHEBI:33384"/>
        <dbReference type="ChEBI" id="CHEBI:57912"/>
        <dbReference type="ChEBI" id="CHEBI:58866"/>
        <dbReference type="ChEBI" id="CHEBI:59776"/>
        <dbReference type="EC" id="4.2.1.20"/>
    </reaction>
</comment>
<dbReference type="EC" id="4.2.1.20" evidence="9"/>
<dbReference type="HAMAP" id="MF_00131">
    <property type="entry name" value="Trp_synth_alpha"/>
    <property type="match status" value="1"/>
</dbReference>
<dbReference type="NCBIfam" id="TIGR00262">
    <property type="entry name" value="trpA"/>
    <property type="match status" value="1"/>
</dbReference>
<keyword evidence="6 9" id="KW-0057">Aromatic amino acid biosynthesis</keyword>
<dbReference type="RefSeq" id="WP_192534515.1">
    <property type="nucleotide sequence ID" value="NZ_JACZHT010000005.1"/>
</dbReference>
<evidence type="ECO:0000256" key="6">
    <source>
        <dbReference type="ARBA" id="ARBA00023141"/>
    </source>
</evidence>
<proteinExistence type="inferred from homology"/>
<keyword evidence="7 9" id="KW-0456">Lyase</keyword>
<dbReference type="InterPro" id="IPR002028">
    <property type="entry name" value="Trp_synthase_suA"/>
</dbReference>
<dbReference type="InterPro" id="IPR013785">
    <property type="entry name" value="Aldolase_TIM"/>
</dbReference>
<dbReference type="PANTHER" id="PTHR43406:SF1">
    <property type="entry name" value="TRYPTOPHAN SYNTHASE ALPHA CHAIN, CHLOROPLASTIC"/>
    <property type="match status" value="1"/>
</dbReference>
<evidence type="ECO:0000256" key="1">
    <source>
        <dbReference type="ARBA" id="ARBA00003365"/>
    </source>
</evidence>